<organism evidence="2 3">
    <name type="scientific">Neohortaea acidophila</name>
    <dbReference type="NCBI Taxonomy" id="245834"/>
    <lineage>
        <taxon>Eukaryota</taxon>
        <taxon>Fungi</taxon>
        <taxon>Dikarya</taxon>
        <taxon>Ascomycota</taxon>
        <taxon>Pezizomycotina</taxon>
        <taxon>Dothideomycetes</taxon>
        <taxon>Dothideomycetidae</taxon>
        <taxon>Mycosphaerellales</taxon>
        <taxon>Teratosphaeriaceae</taxon>
        <taxon>Neohortaea</taxon>
    </lineage>
</organism>
<dbReference type="AlphaFoldDB" id="A0A6A6PW48"/>
<dbReference type="RefSeq" id="XP_033590469.1">
    <property type="nucleotide sequence ID" value="XM_033733165.1"/>
</dbReference>
<dbReference type="InterPro" id="IPR034110">
    <property type="entry name" value="LSMD1_Sm"/>
</dbReference>
<dbReference type="GO" id="GO:0031417">
    <property type="term" value="C:NatC complex"/>
    <property type="evidence" value="ECO:0007669"/>
    <property type="project" value="InterPro"/>
</dbReference>
<dbReference type="InterPro" id="IPR010920">
    <property type="entry name" value="LSM_dom_sf"/>
</dbReference>
<dbReference type="GeneID" id="54474167"/>
<dbReference type="Proteomes" id="UP000799767">
    <property type="component" value="Unassembled WGS sequence"/>
</dbReference>
<dbReference type="InterPro" id="IPR050914">
    <property type="entry name" value="snRNP_SmB/NAA38-like"/>
</dbReference>
<dbReference type="Gene3D" id="2.30.30.100">
    <property type="match status" value="1"/>
</dbReference>
<dbReference type="Pfam" id="PF01423">
    <property type="entry name" value="LSM"/>
    <property type="match status" value="1"/>
</dbReference>
<dbReference type="PANTHER" id="PTHR10701">
    <property type="entry name" value="SMALL NUCLEAR RIBONUCLEOPROTEIN-ASSOCIATED PROTEIN B AND N"/>
    <property type="match status" value="1"/>
</dbReference>
<accession>A0A6A6PW48</accession>
<evidence type="ECO:0000259" key="1">
    <source>
        <dbReference type="SMART" id="SM00651"/>
    </source>
</evidence>
<feature type="domain" description="Sm" evidence="1">
    <location>
        <begin position="16"/>
        <end position="106"/>
    </location>
</feature>
<sequence>MSNPAPTTQSPDQSIAYLDSLLNKTLHLHTSDGRVFVGQMKCTDNELNIILSMTYEYRRSVAGGGVVGSTTLENLAGNAVGEGGAMKKRFVGLVVVPGRFVERIDVEE</sequence>
<dbReference type="SMART" id="SM00651">
    <property type="entry name" value="Sm"/>
    <property type="match status" value="1"/>
</dbReference>
<dbReference type="EMBL" id="MU001634">
    <property type="protein sequence ID" value="KAF2483899.1"/>
    <property type="molecule type" value="Genomic_DNA"/>
</dbReference>
<dbReference type="OrthoDB" id="368909at2759"/>
<protein>
    <submittedName>
        <fullName evidence="2">LSM domain protein</fullName>
    </submittedName>
</protein>
<gene>
    <name evidence="2" type="ORF">BDY17DRAFT_294615</name>
</gene>
<reference evidence="2" key="1">
    <citation type="journal article" date="2020" name="Stud. Mycol.">
        <title>101 Dothideomycetes genomes: a test case for predicting lifestyles and emergence of pathogens.</title>
        <authorList>
            <person name="Haridas S."/>
            <person name="Albert R."/>
            <person name="Binder M."/>
            <person name="Bloem J."/>
            <person name="Labutti K."/>
            <person name="Salamov A."/>
            <person name="Andreopoulos B."/>
            <person name="Baker S."/>
            <person name="Barry K."/>
            <person name="Bills G."/>
            <person name="Bluhm B."/>
            <person name="Cannon C."/>
            <person name="Castanera R."/>
            <person name="Culley D."/>
            <person name="Daum C."/>
            <person name="Ezra D."/>
            <person name="Gonzalez J."/>
            <person name="Henrissat B."/>
            <person name="Kuo A."/>
            <person name="Liang C."/>
            <person name="Lipzen A."/>
            <person name="Lutzoni F."/>
            <person name="Magnuson J."/>
            <person name="Mondo S."/>
            <person name="Nolan M."/>
            <person name="Ohm R."/>
            <person name="Pangilinan J."/>
            <person name="Park H.-J."/>
            <person name="Ramirez L."/>
            <person name="Alfaro M."/>
            <person name="Sun H."/>
            <person name="Tritt A."/>
            <person name="Yoshinaga Y."/>
            <person name="Zwiers L.-H."/>
            <person name="Turgeon B."/>
            <person name="Goodwin S."/>
            <person name="Spatafora J."/>
            <person name="Crous P."/>
            <person name="Grigoriev I."/>
        </authorList>
    </citation>
    <scope>NUCLEOTIDE SEQUENCE</scope>
    <source>
        <strain evidence="2">CBS 113389</strain>
    </source>
</reference>
<dbReference type="CDD" id="cd06168">
    <property type="entry name" value="LSMD1"/>
    <property type="match status" value="1"/>
</dbReference>
<dbReference type="SUPFAM" id="SSF50182">
    <property type="entry name" value="Sm-like ribonucleoproteins"/>
    <property type="match status" value="1"/>
</dbReference>
<evidence type="ECO:0000313" key="2">
    <source>
        <dbReference type="EMBL" id="KAF2483899.1"/>
    </source>
</evidence>
<dbReference type="InterPro" id="IPR001163">
    <property type="entry name" value="Sm_dom_euk/arc"/>
</dbReference>
<dbReference type="PANTHER" id="PTHR10701:SF5">
    <property type="entry name" value="N-ALPHA-ACETYLTRANSFERASE 38, NATC AUXILIARY SUBUNIT"/>
    <property type="match status" value="1"/>
</dbReference>
<evidence type="ECO:0000313" key="3">
    <source>
        <dbReference type="Proteomes" id="UP000799767"/>
    </source>
</evidence>
<proteinExistence type="predicted"/>
<name>A0A6A6PW48_9PEZI</name>
<keyword evidence="3" id="KW-1185">Reference proteome</keyword>